<comment type="caution">
    <text evidence="2">The sequence shown here is derived from an EMBL/GenBank/DDBJ whole genome shotgun (WGS) entry which is preliminary data.</text>
</comment>
<dbReference type="AlphaFoldDB" id="A0AAV6VVW3"/>
<evidence type="ECO:0000313" key="3">
    <source>
        <dbReference type="Proteomes" id="UP000827092"/>
    </source>
</evidence>
<gene>
    <name evidence="2" type="ORF">JTE90_021911</name>
</gene>
<name>A0AAV6VVW3_9ARAC</name>
<feature type="compositionally biased region" description="Basic and acidic residues" evidence="1">
    <location>
        <begin position="37"/>
        <end position="69"/>
    </location>
</feature>
<sequence length="209" mass="23002">MSSKSSNLSSDDSVQSDIKTVTDILLDAVEDMTTSGQDKDATTSHRNEKDSEQHSNLHQLDDYEGKEITKQLSDPGVNIVDDADTDFEYSLIEDLEGNPGWSESSDETTMDDEVGLLLYRSSDYNSGSSDEDIFAALEDARNLDDDDFLPSDPSAEDVADADEAARFAAEIEFLRLMGLFVFVEPEPEEQGAGDSAFDPEEPPHLMDID</sequence>
<accession>A0AAV6VVW3</accession>
<keyword evidence="3" id="KW-1185">Reference proteome</keyword>
<protein>
    <submittedName>
        <fullName evidence="2">Uncharacterized protein</fullName>
    </submittedName>
</protein>
<feature type="region of interest" description="Disordered" evidence="1">
    <location>
        <begin position="30"/>
        <end position="81"/>
    </location>
</feature>
<proteinExistence type="predicted"/>
<dbReference type="Proteomes" id="UP000827092">
    <property type="component" value="Unassembled WGS sequence"/>
</dbReference>
<evidence type="ECO:0000313" key="2">
    <source>
        <dbReference type="EMBL" id="KAG8200256.1"/>
    </source>
</evidence>
<organism evidence="2 3">
    <name type="scientific">Oedothorax gibbosus</name>
    <dbReference type="NCBI Taxonomy" id="931172"/>
    <lineage>
        <taxon>Eukaryota</taxon>
        <taxon>Metazoa</taxon>
        <taxon>Ecdysozoa</taxon>
        <taxon>Arthropoda</taxon>
        <taxon>Chelicerata</taxon>
        <taxon>Arachnida</taxon>
        <taxon>Araneae</taxon>
        <taxon>Araneomorphae</taxon>
        <taxon>Entelegynae</taxon>
        <taxon>Araneoidea</taxon>
        <taxon>Linyphiidae</taxon>
        <taxon>Erigoninae</taxon>
        <taxon>Oedothorax</taxon>
    </lineage>
</organism>
<reference evidence="2 3" key="1">
    <citation type="journal article" date="2022" name="Nat. Ecol. Evol.">
        <title>A masculinizing supergene underlies an exaggerated male reproductive morph in a spider.</title>
        <authorList>
            <person name="Hendrickx F."/>
            <person name="De Corte Z."/>
            <person name="Sonet G."/>
            <person name="Van Belleghem S.M."/>
            <person name="Kostlbacher S."/>
            <person name="Vangestel C."/>
        </authorList>
    </citation>
    <scope>NUCLEOTIDE SEQUENCE [LARGE SCALE GENOMIC DNA]</scope>
    <source>
        <strain evidence="2">W744_W776</strain>
    </source>
</reference>
<dbReference type="EMBL" id="JAFNEN010000017">
    <property type="protein sequence ID" value="KAG8200256.1"/>
    <property type="molecule type" value="Genomic_DNA"/>
</dbReference>
<feature type="region of interest" description="Disordered" evidence="1">
    <location>
        <begin position="185"/>
        <end position="209"/>
    </location>
</feature>
<evidence type="ECO:0000256" key="1">
    <source>
        <dbReference type="SAM" id="MobiDB-lite"/>
    </source>
</evidence>